<reference evidence="2 3" key="1">
    <citation type="submission" date="2016-11" db="EMBL/GenBank/DDBJ databases">
        <title>Whole genomes of Flavobacteriaceae.</title>
        <authorList>
            <person name="Stine C."/>
            <person name="Li C."/>
            <person name="Tadesse D."/>
        </authorList>
    </citation>
    <scope>NUCLEOTIDE SEQUENCE [LARGE SCALE GENOMIC DNA]</scope>
    <source>
        <strain evidence="2 3">CCUG 59446</strain>
    </source>
</reference>
<name>A0A226HQK6_9FLAO</name>
<sequence length="156" mass="18177">MKPFIKKIIFIGAIIIVLIQFYQPARNSDYGQVLPIHFSKIYPVPQNIETILQTSCYDCHSNNTRYPWYSNIQPMRSFMDSHISEGKDDLNFSEWGSYSKRKQGTKLNRIIKQIKDNKMPLSSYTLIHRDAILDSTQKKLITTWLESLNDSIAKSN</sequence>
<comment type="caution">
    <text evidence="2">The sequence shown here is derived from an EMBL/GenBank/DDBJ whole genome shotgun (WGS) entry which is preliminary data.</text>
</comment>
<gene>
    <name evidence="2" type="ORF">B0A75_17760</name>
</gene>
<keyword evidence="3" id="KW-1185">Reference proteome</keyword>
<dbReference type="InterPro" id="IPR025992">
    <property type="entry name" value="Haem-bd"/>
</dbReference>
<evidence type="ECO:0000259" key="1">
    <source>
        <dbReference type="SMART" id="SM01235"/>
    </source>
</evidence>
<evidence type="ECO:0000313" key="2">
    <source>
        <dbReference type="EMBL" id="OXA95916.1"/>
    </source>
</evidence>
<dbReference type="SMART" id="SM01235">
    <property type="entry name" value="Haem_bd"/>
    <property type="match status" value="1"/>
</dbReference>
<feature type="domain" description="Haem-binding" evidence="1">
    <location>
        <begin position="13"/>
        <end position="149"/>
    </location>
</feature>
<accession>A0A226HQK6</accession>
<dbReference type="Pfam" id="PF14376">
    <property type="entry name" value="Haem_bd"/>
    <property type="match status" value="1"/>
</dbReference>
<dbReference type="Proteomes" id="UP000198336">
    <property type="component" value="Unassembled WGS sequence"/>
</dbReference>
<dbReference type="AlphaFoldDB" id="A0A226HQK6"/>
<organism evidence="2 3">
    <name type="scientific">Flavobacterium oncorhynchi</name>
    <dbReference type="NCBI Taxonomy" id="728056"/>
    <lineage>
        <taxon>Bacteria</taxon>
        <taxon>Pseudomonadati</taxon>
        <taxon>Bacteroidota</taxon>
        <taxon>Flavobacteriia</taxon>
        <taxon>Flavobacteriales</taxon>
        <taxon>Flavobacteriaceae</taxon>
        <taxon>Flavobacterium</taxon>
    </lineage>
</organism>
<proteinExistence type="predicted"/>
<evidence type="ECO:0000313" key="3">
    <source>
        <dbReference type="Proteomes" id="UP000198336"/>
    </source>
</evidence>
<dbReference type="EMBL" id="MUHA01000028">
    <property type="protein sequence ID" value="OXA95916.1"/>
    <property type="molecule type" value="Genomic_DNA"/>
</dbReference>
<protein>
    <submittedName>
        <fullName evidence="2">Cytochrome C</fullName>
    </submittedName>
</protein>
<dbReference type="RefSeq" id="WP_089055618.1">
    <property type="nucleotide sequence ID" value="NZ_MUHA01000028.1"/>
</dbReference>